<dbReference type="AlphaFoldDB" id="A0A7T4N5W6"/>
<dbReference type="Proteomes" id="UP000595610">
    <property type="component" value="Chromosome 2"/>
</dbReference>
<dbReference type="EMBL" id="CP066076">
    <property type="protein sequence ID" value="QQC65783.1"/>
    <property type="molecule type" value="Genomic_DNA"/>
</dbReference>
<reference evidence="3 4" key="1">
    <citation type="submission" date="2020-12" db="EMBL/GenBank/DDBJ databases">
        <title>FDA dAtabase for Regulatory Grade micrObial Sequences (FDA-ARGOS): Supporting development and validation of Infectious Disease Dx tests.</title>
        <authorList>
            <person name="Nelson B."/>
            <person name="Plummer A."/>
            <person name="Tallon L."/>
            <person name="Sadzewicz L."/>
            <person name="Zhao X."/>
            <person name="Boylan J."/>
            <person name="Ott S."/>
            <person name="Bowen H."/>
            <person name="Vavikolanu K."/>
            <person name="Mehta A."/>
            <person name="Aluvathingal J."/>
            <person name="Nadendla S."/>
            <person name="Myers T."/>
            <person name="Yan Y."/>
            <person name="Sichtig H."/>
        </authorList>
    </citation>
    <scope>NUCLEOTIDE SEQUENCE [LARGE SCALE GENOMIC DNA]</scope>
    <source>
        <strain evidence="3 4">FDAARGOS_1049</strain>
    </source>
</reference>
<dbReference type="CDD" id="cd13589">
    <property type="entry name" value="PBP2_polyamine_RpCGA009"/>
    <property type="match status" value="1"/>
</dbReference>
<dbReference type="Pfam" id="PF13416">
    <property type="entry name" value="SBP_bac_8"/>
    <property type="match status" value="1"/>
</dbReference>
<dbReference type="GO" id="GO:0030975">
    <property type="term" value="F:thiamine binding"/>
    <property type="evidence" value="ECO:0007669"/>
    <property type="project" value="TreeGrafter"/>
</dbReference>
<protein>
    <submittedName>
        <fullName evidence="3">Polyamine ABC transporter substrate-binding protein</fullName>
    </submittedName>
</protein>
<evidence type="ECO:0000313" key="4">
    <source>
        <dbReference type="Proteomes" id="UP000595610"/>
    </source>
</evidence>
<dbReference type="GO" id="GO:0015888">
    <property type="term" value="P:thiamine transport"/>
    <property type="evidence" value="ECO:0007669"/>
    <property type="project" value="TreeGrafter"/>
</dbReference>
<dbReference type="GO" id="GO:0030976">
    <property type="term" value="F:thiamine pyrophosphate binding"/>
    <property type="evidence" value="ECO:0007669"/>
    <property type="project" value="TreeGrafter"/>
</dbReference>
<organism evidence="3 4">
    <name type="scientific">Paraburkholderia ginsengisoli</name>
    <dbReference type="NCBI Taxonomy" id="311231"/>
    <lineage>
        <taxon>Bacteria</taxon>
        <taxon>Pseudomonadati</taxon>
        <taxon>Pseudomonadota</taxon>
        <taxon>Betaproteobacteria</taxon>
        <taxon>Burkholderiales</taxon>
        <taxon>Burkholderiaceae</taxon>
        <taxon>Paraburkholderia</taxon>
    </lineage>
</organism>
<feature type="signal peptide" evidence="2">
    <location>
        <begin position="1"/>
        <end position="25"/>
    </location>
</feature>
<evidence type="ECO:0000313" key="3">
    <source>
        <dbReference type="EMBL" id="QQC65783.1"/>
    </source>
</evidence>
<feature type="chain" id="PRO_5032568919" evidence="2">
    <location>
        <begin position="26"/>
        <end position="346"/>
    </location>
</feature>
<dbReference type="KEGG" id="pgis:I6I06_23530"/>
<evidence type="ECO:0000256" key="1">
    <source>
        <dbReference type="ARBA" id="ARBA00022729"/>
    </source>
</evidence>
<dbReference type="Gene3D" id="3.40.190.10">
    <property type="entry name" value="Periplasmic binding protein-like II"/>
    <property type="match status" value="2"/>
</dbReference>
<evidence type="ECO:0000256" key="2">
    <source>
        <dbReference type="SAM" id="SignalP"/>
    </source>
</evidence>
<gene>
    <name evidence="3" type="ORF">I6I06_23530</name>
</gene>
<dbReference type="SUPFAM" id="SSF53850">
    <property type="entry name" value="Periplasmic binding protein-like II"/>
    <property type="match status" value="1"/>
</dbReference>
<accession>A0A7T4N5W6</accession>
<sequence>MENSMRKRIVPIMLASALAATQAHAEPTLYVGAFGGSFEQLLREKIIPPFEKANNVKVVVVPGDSTTTMARLQAQKGRQSLDVVFLDDGPMYQAIQLGFCDTPTDAPVYRNLYDVARFKSNKAVTIGLNATGLVYNERLFAAKGWAPPTSWHDLADPRYKGKVEFPTISNGYGLQALIVLARLNGGSEQNIQPGFDTVKTSIAPNVLSFDPSPGKISELFQTDTIALAAWGDGRTQALRNQGVPVKFVAPKEGAVVLGLSMCPVKHDAPNDLAQKFVQFSLSPEIQAMYAEEEGVAPVNKLTQLTPAVAARVSAPGAVAKMLKVDWDVVNDKRATWTQQWNRDVER</sequence>
<dbReference type="PANTHER" id="PTHR30006:SF2">
    <property type="entry name" value="ABC TRANSPORTER SUBSTRATE-BINDING PROTEIN"/>
    <property type="match status" value="1"/>
</dbReference>
<dbReference type="InterPro" id="IPR006059">
    <property type="entry name" value="SBP"/>
</dbReference>
<keyword evidence="1 2" id="KW-0732">Signal</keyword>
<proteinExistence type="predicted"/>
<dbReference type="GO" id="GO:0030288">
    <property type="term" value="C:outer membrane-bounded periplasmic space"/>
    <property type="evidence" value="ECO:0007669"/>
    <property type="project" value="TreeGrafter"/>
</dbReference>
<keyword evidence="4" id="KW-1185">Reference proteome</keyword>
<name>A0A7T4N5W6_9BURK</name>
<dbReference type="PANTHER" id="PTHR30006">
    <property type="entry name" value="THIAMINE-BINDING PERIPLASMIC PROTEIN-RELATED"/>
    <property type="match status" value="1"/>
</dbReference>